<dbReference type="Proteomes" id="UP000808337">
    <property type="component" value="Unassembled WGS sequence"/>
</dbReference>
<sequence>MTTLMSNISATDVKNLREMTGAGMMDCKAALTEANGDVEKAIEILRLKGQKLSVKRADREAKEGVVLALVSDDSKRGVVIRLSSETDFVSKNEDFVNLAKEFAQIALDKFPADLAHLLTLPYHNITIGEKVSEQVGVIGEKIELADYQKIEAPLVVSYIHMGNKAGVIVGLNKADAEFKEAGRDVAMQVAAMKPVALDKDGVDASIVEKEIEIGKELARQEGKPEEMLEKIALGKLNRFFKDNTLLAQAFVKDNSMSVEAYLKSINKDLTVTGFRHIKLG</sequence>
<evidence type="ECO:0000256" key="5">
    <source>
        <dbReference type="HAMAP-Rule" id="MF_00050"/>
    </source>
</evidence>
<dbReference type="Gene3D" id="1.10.286.20">
    <property type="match status" value="1"/>
</dbReference>
<dbReference type="InterPro" id="IPR009060">
    <property type="entry name" value="UBA-like_sf"/>
</dbReference>
<evidence type="ECO:0000259" key="6">
    <source>
        <dbReference type="Pfam" id="PF00889"/>
    </source>
</evidence>
<dbReference type="GO" id="GO:0005737">
    <property type="term" value="C:cytoplasm"/>
    <property type="evidence" value="ECO:0007669"/>
    <property type="project" value="UniProtKB-SubCell"/>
</dbReference>
<evidence type="ECO:0000256" key="2">
    <source>
        <dbReference type="ARBA" id="ARBA00016956"/>
    </source>
</evidence>
<dbReference type="Pfam" id="PF00889">
    <property type="entry name" value="EF_TS"/>
    <property type="match status" value="1"/>
</dbReference>
<comment type="similarity">
    <text evidence="1 5">Belongs to the EF-Ts family.</text>
</comment>
<dbReference type="HAMAP" id="MF_00050">
    <property type="entry name" value="EF_Ts"/>
    <property type="match status" value="1"/>
</dbReference>
<comment type="caution">
    <text evidence="7">The sequence shown here is derived from an EMBL/GenBank/DDBJ whole genome shotgun (WGS) entry which is preliminary data.</text>
</comment>
<gene>
    <name evidence="5" type="primary">tsf</name>
    <name evidence="7" type="ORF">IPP15_11860</name>
</gene>
<dbReference type="SUPFAM" id="SSF54713">
    <property type="entry name" value="Elongation factor Ts (EF-Ts), dimerisation domain"/>
    <property type="match status" value="1"/>
</dbReference>
<dbReference type="SUPFAM" id="SSF46934">
    <property type="entry name" value="UBA-like"/>
    <property type="match status" value="1"/>
</dbReference>
<dbReference type="EMBL" id="JADKGY010000008">
    <property type="protein sequence ID" value="MBK9983097.1"/>
    <property type="molecule type" value="Genomic_DNA"/>
</dbReference>
<dbReference type="CDD" id="cd14275">
    <property type="entry name" value="UBA_EF-Ts"/>
    <property type="match status" value="1"/>
</dbReference>
<dbReference type="NCBIfam" id="TIGR00116">
    <property type="entry name" value="tsf"/>
    <property type="match status" value="1"/>
</dbReference>
<comment type="subcellular location">
    <subcellularLocation>
        <location evidence="5">Cytoplasm</location>
    </subcellularLocation>
</comment>
<evidence type="ECO:0000256" key="3">
    <source>
        <dbReference type="ARBA" id="ARBA00022768"/>
    </source>
</evidence>
<dbReference type="GO" id="GO:0003746">
    <property type="term" value="F:translation elongation factor activity"/>
    <property type="evidence" value="ECO:0007669"/>
    <property type="project" value="UniProtKB-UniRule"/>
</dbReference>
<proteinExistence type="inferred from homology"/>
<evidence type="ECO:0000256" key="4">
    <source>
        <dbReference type="ARBA" id="ARBA00022917"/>
    </source>
</evidence>
<dbReference type="InterPro" id="IPR036402">
    <property type="entry name" value="EF-Ts_dimer_sf"/>
</dbReference>
<dbReference type="InterPro" id="IPR014039">
    <property type="entry name" value="Transl_elong_EFTs/EF1B_dimer"/>
</dbReference>
<dbReference type="FunFam" id="1.10.8.10:FF:000001">
    <property type="entry name" value="Elongation factor Ts"/>
    <property type="match status" value="1"/>
</dbReference>
<dbReference type="PANTHER" id="PTHR11741">
    <property type="entry name" value="ELONGATION FACTOR TS"/>
    <property type="match status" value="1"/>
</dbReference>
<keyword evidence="5" id="KW-0963">Cytoplasm</keyword>
<evidence type="ECO:0000256" key="1">
    <source>
        <dbReference type="ARBA" id="ARBA00005532"/>
    </source>
</evidence>
<reference evidence="7 8" key="1">
    <citation type="submission" date="2020-10" db="EMBL/GenBank/DDBJ databases">
        <title>Connecting structure to function with the recovery of over 1000 high-quality activated sludge metagenome-assembled genomes encoding full-length rRNA genes using long-read sequencing.</title>
        <authorList>
            <person name="Singleton C.M."/>
            <person name="Petriglieri F."/>
            <person name="Kristensen J.M."/>
            <person name="Kirkegaard R.H."/>
            <person name="Michaelsen T.Y."/>
            <person name="Andersen M.H."/>
            <person name="Karst S.M."/>
            <person name="Dueholm M.S."/>
            <person name="Nielsen P.H."/>
            <person name="Albertsen M."/>
        </authorList>
    </citation>
    <scope>NUCLEOTIDE SEQUENCE [LARGE SCALE GENOMIC DNA]</scope>
    <source>
        <strain evidence="7">Ribe_18-Q3-R11-54_MAXAC.273</strain>
    </source>
</reference>
<name>A0A9D7XTX4_9BACT</name>
<dbReference type="Gene3D" id="3.30.479.20">
    <property type="entry name" value="Elongation factor Ts, dimerisation domain"/>
    <property type="match status" value="2"/>
</dbReference>
<organism evidence="7 8">
    <name type="scientific">Candidatus Opimibacter skivensis</name>
    <dbReference type="NCBI Taxonomy" id="2982028"/>
    <lineage>
        <taxon>Bacteria</taxon>
        <taxon>Pseudomonadati</taxon>
        <taxon>Bacteroidota</taxon>
        <taxon>Saprospiria</taxon>
        <taxon>Saprospirales</taxon>
        <taxon>Saprospiraceae</taxon>
        <taxon>Candidatus Opimibacter</taxon>
    </lineage>
</organism>
<evidence type="ECO:0000313" key="8">
    <source>
        <dbReference type="Proteomes" id="UP000808337"/>
    </source>
</evidence>
<keyword evidence="4 5" id="KW-0648">Protein biosynthesis</keyword>
<dbReference type="PANTHER" id="PTHR11741:SF0">
    <property type="entry name" value="ELONGATION FACTOR TS, MITOCHONDRIAL"/>
    <property type="match status" value="1"/>
</dbReference>
<accession>A0A9D7XTX4</accession>
<dbReference type="AlphaFoldDB" id="A0A9D7XTX4"/>
<keyword evidence="3 5" id="KW-0251">Elongation factor</keyword>
<comment type="function">
    <text evidence="5">Associates with the EF-Tu.GDP complex and induces the exchange of GDP to GTP. It remains bound to the aminoacyl-tRNA.EF-Tu.GTP complex up to the GTP hydrolysis stage on the ribosome.</text>
</comment>
<protein>
    <recommendedName>
        <fullName evidence="2 5">Elongation factor Ts</fullName>
        <shortName evidence="5">EF-Ts</shortName>
    </recommendedName>
</protein>
<feature type="region of interest" description="Involved in Mg(2+) ion dislocation from EF-Tu" evidence="5">
    <location>
        <begin position="86"/>
        <end position="89"/>
    </location>
</feature>
<dbReference type="Gene3D" id="1.10.8.10">
    <property type="entry name" value="DNA helicase RuvA subunit, C-terminal domain"/>
    <property type="match status" value="1"/>
</dbReference>
<dbReference type="InterPro" id="IPR001816">
    <property type="entry name" value="Transl_elong_EFTs/EF1B"/>
</dbReference>
<evidence type="ECO:0000313" key="7">
    <source>
        <dbReference type="EMBL" id="MBK9983097.1"/>
    </source>
</evidence>
<feature type="domain" description="Translation elongation factor EFTs/EF1B dimerisation" evidence="6">
    <location>
        <begin position="77"/>
        <end position="280"/>
    </location>
</feature>